<gene>
    <name evidence="1" type="ORF">CIRG_02364</name>
</gene>
<accession>A0A0J7AYX0</accession>
<protein>
    <submittedName>
        <fullName evidence="1">Uncharacterized protein</fullName>
    </submittedName>
</protein>
<evidence type="ECO:0000313" key="2">
    <source>
        <dbReference type="Proteomes" id="UP000054565"/>
    </source>
</evidence>
<reference evidence="2" key="1">
    <citation type="journal article" date="2010" name="Genome Res.">
        <title>Population genomic sequencing of Coccidioides fungi reveals recent hybridization and transposon control.</title>
        <authorList>
            <person name="Neafsey D.E."/>
            <person name="Barker B.M."/>
            <person name="Sharpton T.J."/>
            <person name="Stajich J.E."/>
            <person name="Park D.J."/>
            <person name="Whiston E."/>
            <person name="Hung C.-Y."/>
            <person name="McMahan C."/>
            <person name="White J."/>
            <person name="Sykes S."/>
            <person name="Heiman D."/>
            <person name="Young S."/>
            <person name="Zeng Q."/>
            <person name="Abouelleil A."/>
            <person name="Aftuck L."/>
            <person name="Bessette D."/>
            <person name="Brown A."/>
            <person name="FitzGerald M."/>
            <person name="Lui A."/>
            <person name="Macdonald J.P."/>
            <person name="Priest M."/>
            <person name="Orbach M.J."/>
            <person name="Galgiani J.N."/>
            <person name="Kirkland T.N."/>
            <person name="Cole G.T."/>
            <person name="Birren B.W."/>
            <person name="Henn M.R."/>
            <person name="Taylor J.W."/>
            <person name="Rounsley S.D."/>
        </authorList>
    </citation>
    <scope>NUCLEOTIDE SEQUENCE [LARGE SCALE GENOMIC DNA]</scope>
    <source>
        <strain evidence="2">RMSCC 2394</strain>
    </source>
</reference>
<proteinExistence type="predicted"/>
<dbReference type="EMBL" id="DS028094">
    <property type="protein sequence ID" value="KMP02672.1"/>
    <property type="molecule type" value="Genomic_DNA"/>
</dbReference>
<dbReference type="AlphaFoldDB" id="A0A0J7AYX0"/>
<name>A0A0J7AYX0_COCIT</name>
<dbReference type="Proteomes" id="UP000054565">
    <property type="component" value="Unassembled WGS sequence"/>
</dbReference>
<organism evidence="1 2">
    <name type="scientific">Coccidioides immitis RMSCC 2394</name>
    <dbReference type="NCBI Taxonomy" id="404692"/>
    <lineage>
        <taxon>Eukaryota</taxon>
        <taxon>Fungi</taxon>
        <taxon>Dikarya</taxon>
        <taxon>Ascomycota</taxon>
        <taxon>Pezizomycotina</taxon>
        <taxon>Eurotiomycetes</taxon>
        <taxon>Eurotiomycetidae</taxon>
        <taxon>Onygenales</taxon>
        <taxon>Onygenaceae</taxon>
        <taxon>Coccidioides</taxon>
    </lineage>
</organism>
<sequence>MPDSLRILVRTSKLRSPSTADAHRPWQHQPPTGVEYSISMLNSYLYYLSVIPQDPMFAVDPLLEFKNRQSDGRSAQVIDPKVFPEHKQSTGSWKRMIKPIYGVMSHGERDSFSLPRVPSGFIESYDCIEGPINQTQLAVLFDLIRLSGHGIRVSSRLISSATASKLLSGPSAGDFPEDTMKL</sequence>
<evidence type="ECO:0000313" key="1">
    <source>
        <dbReference type="EMBL" id="KMP02672.1"/>
    </source>
</evidence>